<evidence type="ECO:0000313" key="2">
    <source>
        <dbReference type="EMBL" id="KAJ8893445.1"/>
    </source>
</evidence>
<dbReference type="EMBL" id="JARBHB010000002">
    <property type="protein sequence ID" value="KAJ8893445.1"/>
    <property type="molecule type" value="Genomic_DNA"/>
</dbReference>
<sequence length="152" mass="16864">MMYGGEITFCGYLFSPEEEQLGMSGKVVVALCKSIPNSQCQIVYFDNFFCSIELNQFLRDDYGIFGLGTLRANPLRGCTLKTCKQLSTSGRGSYDQKVEDIKKVGVVKWYDNRAVVLASSYVASNIVTAIKVDIGFPAVVIYYNTHGLSRPD</sequence>
<reference evidence="2 3" key="1">
    <citation type="submission" date="2023-02" db="EMBL/GenBank/DDBJ databases">
        <title>LHISI_Scaffold_Assembly.</title>
        <authorList>
            <person name="Stuart O.P."/>
            <person name="Cleave R."/>
            <person name="Magrath M.J.L."/>
            <person name="Mikheyev A.S."/>
        </authorList>
    </citation>
    <scope>NUCLEOTIDE SEQUENCE [LARGE SCALE GENOMIC DNA]</scope>
    <source>
        <strain evidence="2">Daus_M_001</strain>
        <tissue evidence="2">Leg muscle</tissue>
    </source>
</reference>
<gene>
    <name evidence="2" type="ORF">PR048_006043</name>
</gene>
<dbReference type="Proteomes" id="UP001159363">
    <property type="component" value="Chromosome 2"/>
</dbReference>
<name>A0ABQ9I9V3_9NEOP</name>
<keyword evidence="3" id="KW-1185">Reference proteome</keyword>
<evidence type="ECO:0000259" key="1">
    <source>
        <dbReference type="Pfam" id="PF13843"/>
    </source>
</evidence>
<accession>A0ABQ9I9V3</accession>
<feature type="domain" description="PiggyBac transposable element-derived protein" evidence="1">
    <location>
        <begin position="17"/>
        <end position="144"/>
    </location>
</feature>
<dbReference type="PANTHER" id="PTHR47272:SF1">
    <property type="entry name" value="PIGGYBAC TRANSPOSABLE ELEMENT-DERIVED PROTEIN 3-LIKE"/>
    <property type="match status" value="1"/>
</dbReference>
<evidence type="ECO:0000313" key="3">
    <source>
        <dbReference type="Proteomes" id="UP001159363"/>
    </source>
</evidence>
<protein>
    <recommendedName>
        <fullName evidence="1">PiggyBac transposable element-derived protein domain-containing protein</fullName>
    </recommendedName>
</protein>
<dbReference type="PANTHER" id="PTHR47272">
    <property type="entry name" value="DDE_TNP_1_7 DOMAIN-CONTAINING PROTEIN"/>
    <property type="match status" value="1"/>
</dbReference>
<comment type="caution">
    <text evidence="2">The sequence shown here is derived from an EMBL/GenBank/DDBJ whole genome shotgun (WGS) entry which is preliminary data.</text>
</comment>
<dbReference type="InterPro" id="IPR029526">
    <property type="entry name" value="PGBD"/>
</dbReference>
<organism evidence="2 3">
    <name type="scientific">Dryococelus australis</name>
    <dbReference type="NCBI Taxonomy" id="614101"/>
    <lineage>
        <taxon>Eukaryota</taxon>
        <taxon>Metazoa</taxon>
        <taxon>Ecdysozoa</taxon>
        <taxon>Arthropoda</taxon>
        <taxon>Hexapoda</taxon>
        <taxon>Insecta</taxon>
        <taxon>Pterygota</taxon>
        <taxon>Neoptera</taxon>
        <taxon>Polyneoptera</taxon>
        <taxon>Phasmatodea</taxon>
        <taxon>Verophasmatodea</taxon>
        <taxon>Anareolatae</taxon>
        <taxon>Phasmatidae</taxon>
        <taxon>Eurycanthinae</taxon>
        <taxon>Dryococelus</taxon>
    </lineage>
</organism>
<dbReference type="Pfam" id="PF13843">
    <property type="entry name" value="DDE_Tnp_1_7"/>
    <property type="match status" value="1"/>
</dbReference>
<proteinExistence type="predicted"/>